<evidence type="ECO:0000313" key="1">
    <source>
        <dbReference type="EnsemblMetazoa" id="Aqu2.1.07896_001"/>
    </source>
</evidence>
<protein>
    <submittedName>
        <fullName evidence="1">Uncharacterized protein</fullName>
    </submittedName>
</protein>
<dbReference type="EnsemblMetazoa" id="Aqu2.1.07896_001">
    <property type="protein sequence ID" value="Aqu2.1.07896_001"/>
    <property type="gene ID" value="Aqu2.1.07896"/>
</dbReference>
<reference evidence="1" key="1">
    <citation type="submission" date="2017-05" db="UniProtKB">
        <authorList>
            <consortium name="EnsemblMetazoa"/>
        </authorList>
    </citation>
    <scope>IDENTIFICATION</scope>
</reference>
<dbReference type="AlphaFoldDB" id="A0A1X7T0N3"/>
<name>A0A1X7T0N3_AMPQE</name>
<sequence>MAKLKKALRKVRHTFAQRKKVINLADRFNYSWKVVKEYESDELADNMDDEKRIAKAEKAAEKRAAAVMAKKKLLLGLTLKLCHKVLLYRSATSPFGATMVAKQKQCTCTIPVFCLVGIRPKPVGNGFCMVGWAIYGAVVERLLHSILTVVVVKRVMSFKGVVSVLTSVNRVRRLYVIDIGSRMIKWTMGIV</sequence>
<accession>A0A1X7T0N3</accession>
<dbReference type="InParanoid" id="A0A1X7T0N3"/>
<proteinExistence type="predicted"/>
<organism evidence="1">
    <name type="scientific">Amphimedon queenslandica</name>
    <name type="common">Sponge</name>
    <dbReference type="NCBI Taxonomy" id="400682"/>
    <lineage>
        <taxon>Eukaryota</taxon>
        <taxon>Metazoa</taxon>
        <taxon>Porifera</taxon>
        <taxon>Demospongiae</taxon>
        <taxon>Heteroscleromorpha</taxon>
        <taxon>Haplosclerida</taxon>
        <taxon>Niphatidae</taxon>
        <taxon>Amphimedon</taxon>
    </lineage>
</organism>